<keyword evidence="2 3" id="KW-0539">Nucleus</keyword>
<sequence>MGLTAQELLGWNPAEGPPPTDDQSGASIYERLTSALVLWHHSRALGINIGFTLPQLLQHLFPVYPYKGPGDLSPQEYEDQVHLVTTLVFVLTNHGKLRCEADATTDAPKSTLSASKNTSGADPEVVAATAAAPPENEDVATQVAFLQGLLDQNGNVKNVSAALATHVLSTLAGMVLTVDILKSTGVGRTINKLRKHATASVAKSATQLVAKWKKDLL</sequence>
<evidence type="ECO:0000313" key="6">
    <source>
        <dbReference type="EMBL" id="GMF34200.1"/>
    </source>
</evidence>
<proteinExistence type="predicted"/>
<keyword evidence="7" id="KW-1185">Reference proteome</keyword>
<feature type="region of interest" description="Disordered" evidence="4">
    <location>
        <begin position="1"/>
        <end position="25"/>
    </location>
</feature>
<evidence type="ECO:0000256" key="3">
    <source>
        <dbReference type="PROSITE-ProRule" id="PRU00649"/>
    </source>
</evidence>
<dbReference type="Proteomes" id="UP001165121">
    <property type="component" value="Unassembled WGS sequence"/>
</dbReference>
<evidence type="ECO:0000256" key="4">
    <source>
        <dbReference type="SAM" id="MobiDB-lite"/>
    </source>
</evidence>
<evidence type="ECO:0000259" key="5">
    <source>
        <dbReference type="PROSITE" id="PS51319"/>
    </source>
</evidence>
<dbReference type="InterPro" id="IPR017923">
    <property type="entry name" value="TFIIS_N"/>
</dbReference>
<dbReference type="Gene3D" id="1.20.930.10">
    <property type="entry name" value="Conserved domain common to transcription factors TFIIS, elongin A, CRSP70"/>
    <property type="match status" value="1"/>
</dbReference>
<accession>A0A9W7CJC7</accession>
<dbReference type="Pfam" id="PF08711">
    <property type="entry name" value="Med26"/>
    <property type="match status" value="1"/>
</dbReference>
<reference evidence="6" key="1">
    <citation type="submission" date="2023-04" db="EMBL/GenBank/DDBJ databases">
        <title>Phytophthora fragariaefolia NBRC 109709.</title>
        <authorList>
            <person name="Ichikawa N."/>
            <person name="Sato H."/>
            <person name="Tonouchi N."/>
        </authorList>
    </citation>
    <scope>NUCLEOTIDE SEQUENCE</scope>
    <source>
        <strain evidence="6">NBRC 109709</strain>
    </source>
</reference>
<evidence type="ECO:0000256" key="2">
    <source>
        <dbReference type="ARBA" id="ARBA00023242"/>
    </source>
</evidence>
<dbReference type="SUPFAM" id="SSF47676">
    <property type="entry name" value="Conserved domain common to transcription factors TFIIS, elongin A, CRSP70"/>
    <property type="match status" value="1"/>
</dbReference>
<comment type="caution">
    <text evidence="6">The sequence shown here is derived from an EMBL/GenBank/DDBJ whole genome shotgun (WGS) entry which is preliminary data.</text>
</comment>
<evidence type="ECO:0000256" key="1">
    <source>
        <dbReference type="ARBA" id="ARBA00004123"/>
    </source>
</evidence>
<dbReference type="InterPro" id="IPR003617">
    <property type="entry name" value="TFIIS/CRSP70_N_sub"/>
</dbReference>
<comment type="subcellular location">
    <subcellularLocation>
        <location evidence="1 3">Nucleus</location>
    </subcellularLocation>
</comment>
<dbReference type="EMBL" id="BSXT01000798">
    <property type="protein sequence ID" value="GMF34200.1"/>
    <property type="molecule type" value="Genomic_DNA"/>
</dbReference>
<dbReference type="CDD" id="cd00183">
    <property type="entry name" value="TFIIS_I"/>
    <property type="match status" value="1"/>
</dbReference>
<dbReference type="GO" id="GO:0005634">
    <property type="term" value="C:nucleus"/>
    <property type="evidence" value="ECO:0007669"/>
    <property type="project" value="UniProtKB-SubCell"/>
</dbReference>
<dbReference type="OrthoDB" id="21513at2759"/>
<dbReference type="InterPro" id="IPR035441">
    <property type="entry name" value="TFIIS/LEDGF_dom_sf"/>
</dbReference>
<dbReference type="SMART" id="SM00509">
    <property type="entry name" value="TFS2N"/>
    <property type="match status" value="1"/>
</dbReference>
<feature type="domain" description="TFIIS N-terminal" evidence="5">
    <location>
        <begin position="144"/>
        <end position="217"/>
    </location>
</feature>
<evidence type="ECO:0000313" key="7">
    <source>
        <dbReference type="Proteomes" id="UP001165121"/>
    </source>
</evidence>
<dbReference type="PROSITE" id="PS51319">
    <property type="entry name" value="TFIIS_N"/>
    <property type="match status" value="1"/>
</dbReference>
<protein>
    <submittedName>
        <fullName evidence="6">Unnamed protein product</fullName>
    </submittedName>
</protein>
<dbReference type="AlphaFoldDB" id="A0A9W7CJC7"/>
<gene>
    <name evidence="6" type="ORF">Pfra01_000872000</name>
</gene>
<organism evidence="6 7">
    <name type="scientific">Phytophthora fragariaefolia</name>
    <dbReference type="NCBI Taxonomy" id="1490495"/>
    <lineage>
        <taxon>Eukaryota</taxon>
        <taxon>Sar</taxon>
        <taxon>Stramenopiles</taxon>
        <taxon>Oomycota</taxon>
        <taxon>Peronosporomycetes</taxon>
        <taxon>Peronosporales</taxon>
        <taxon>Peronosporaceae</taxon>
        <taxon>Phytophthora</taxon>
    </lineage>
</organism>
<name>A0A9W7CJC7_9STRA</name>